<dbReference type="SUPFAM" id="SSF48150">
    <property type="entry name" value="DNA-glycosylase"/>
    <property type="match status" value="1"/>
</dbReference>
<reference evidence="1" key="1">
    <citation type="submission" date="2018-05" db="EMBL/GenBank/DDBJ databases">
        <authorList>
            <person name="Lanie J.A."/>
            <person name="Ng W.-L."/>
            <person name="Kazmierczak K.M."/>
            <person name="Andrzejewski T.M."/>
            <person name="Davidsen T.M."/>
            <person name="Wayne K.J."/>
            <person name="Tettelin H."/>
            <person name="Glass J.I."/>
            <person name="Rusch D."/>
            <person name="Podicherti R."/>
            <person name="Tsui H.-C.T."/>
            <person name="Winkler M.E."/>
        </authorList>
    </citation>
    <scope>NUCLEOTIDE SEQUENCE</scope>
</reference>
<dbReference type="InterPro" id="IPR011257">
    <property type="entry name" value="DNA_glycosylase"/>
</dbReference>
<dbReference type="NCBIfam" id="TIGR02757">
    <property type="entry name" value="TIGR02757 family protein"/>
    <property type="match status" value="1"/>
</dbReference>
<proteinExistence type="predicted"/>
<gene>
    <name evidence="1" type="ORF">METZ01_LOCUS429460</name>
</gene>
<dbReference type="GO" id="GO:0003824">
    <property type="term" value="F:catalytic activity"/>
    <property type="evidence" value="ECO:0007669"/>
    <property type="project" value="InterPro"/>
</dbReference>
<dbReference type="AlphaFoldDB" id="A0A382XZZ8"/>
<protein>
    <recommendedName>
        <fullName evidence="2">TIGR02757 family protein</fullName>
    </recommendedName>
</protein>
<sequence>RVENIIKAVEYIFTLMDHQPYAFTMRFNPDRDAARFDRFVYRFSRGRDIVCLILLIQEALKTHGSLGDLFSSGFTEGDNHIGPALTRFVNRLIGFGCPFLYPGGTIPTKAGVRYFLPSPQGGSACKRLNLFIRWMVRDGEDGIDLGLWQDIPSSRLIIPVDTHVARIARTLRLAFRRQVDWKMAEEITNTLRTFDPEDPVKYDFAICHWGMRQIRS</sequence>
<name>A0A382XZZ8_9ZZZZ</name>
<dbReference type="Pfam" id="PF09674">
    <property type="entry name" value="DUF2400"/>
    <property type="match status" value="1"/>
</dbReference>
<dbReference type="GO" id="GO:0006281">
    <property type="term" value="P:DNA repair"/>
    <property type="evidence" value="ECO:0007669"/>
    <property type="project" value="InterPro"/>
</dbReference>
<dbReference type="EMBL" id="UINC01171833">
    <property type="protein sequence ID" value="SVD76606.1"/>
    <property type="molecule type" value="Genomic_DNA"/>
</dbReference>
<organism evidence="1">
    <name type="scientific">marine metagenome</name>
    <dbReference type="NCBI Taxonomy" id="408172"/>
    <lineage>
        <taxon>unclassified sequences</taxon>
        <taxon>metagenomes</taxon>
        <taxon>ecological metagenomes</taxon>
    </lineage>
</organism>
<accession>A0A382XZZ8</accession>
<dbReference type="InterPro" id="IPR014127">
    <property type="entry name" value="CHP02757"/>
</dbReference>
<evidence type="ECO:0008006" key="2">
    <source>
        <dbReference type="Google" id="ProtNLM"/>
    </source>
</evidence>
<evidence type="ECO:0000313" key="1">
    <source>
        <dbReference type="EMBL" id="SVD76606.1"/>
    </source>
</evidence>
<feature type="non-terminal residue" evidence="1">
    <location>
        <position position="1"/>
    </location>
</feature>